<dbReference type="RefSeq" id="WP_076366574.1">
    <property type="nucleotide sequence ID" value="NZ_FTOM01000006.1"/>
</dbReference>
<evidence type="ECO:0000313" key="2">
    <source>
        <dbReference type="EMBL" id="SIS83272.1"/>
    </source>
</evidence>
<proteinExistence type="predicted"/>
<keyword evidence="1" id="KW-1133">Transmembrane helix</keyword>
<protein>
    <recommendedName>
        <fullName evidence="4">HlyD family secretion protein</fullName>
    </recommendedName>
</protein>
<sequence length="284" mass="30240">MVVRHERPSPDPQYRVTAPLMLSLADGTTVKLRQWTTRAVYDPALEAADLSGALLSIPFQGVTLTFAVALVPGDLPREFLFDGLNSRQREILGLFHKNLLSGRMVDTGEMIAALDAPVDLVPMEETPRERAAATADLIPQGWRAAGMVAVYAGLFVLVFGFLGGLAFNRLNWVETPVAQVIGPAAAADGGFTVAAHLPADRVMDVWTGMRGEVAAMSNGRRIETQARIVAIAPDAAGGLRLTLQAAPVDAGQADEEQAFAPGQPVAVSLFRNSLRRLIFGSDAG</sequence>
<organism evidence="2 3">
    <name type="scientific">Phaeovulum vinaykumarii</name>
    <dbReference type="NCBI Taxonomy" id="407234"/>
    <lineage>
        <taxon>Bacteria</taxon>
        <taxon>Pseudomonadati</taxon>
        <taxon>Pseudomonadota</taxon>
        <taxon>Alphaproteobacteria</taxon>
        <taxon>Rhodobacterales</taxon>
        <taxon>Paracoccaceae</taxon>
        <taxon>Phaeovulum</taxon>
    </lineage>
</organism>
<evidence type="ECO:0000313" key="3">
    <source>
        <dbReference type="Proteomes" id="UP000186098"/>
    </source>
</evidence>
<evidence type="ECO:0000256" key="1">
    <source>
        <dbReference type="SAM" id="Phobius"/>
    </source>
</evidence>
<evidence type="ECO:0008006" key="4">
    <source>
        <dbReference type="Google" id="ProtNLM"/>
    </source>
</evidence>
<dbReference type="OrthoDB" id="7857540at2"/>
<keyword evidence="1" id="KW-0812">Transmembrane</keyword>
<dbReference type="AlphaFoldDB" id="A0A1N7MB62"/>
<name>A0A1N7MB62_9RHOB</name>
<gene>
    <name evidence="2" type="ORF">SAMN05421795_106153</name>
</gene>
<dbReference type="Proteomes" id="UP000186098">
    <property type="component" value="Unassembled WGS sequence"/>
</dbReference>
<feature type="transmembrane region" description="Helical" evidence="1">
    <location>
        <begin position="148"/>
        <end position="167"/>
    </location>
</feature>
<keyword evidence="1" id="KW-0472">Membrane</keyword>
<keyword evidence="3" id="KW-1185">Reference proteome</keyword>
<dbReference type="STRING" id="407234.SAMN05421795_106153"/>
<accession>A0A1N7MB62</accession>
<dbReference type="EMBL" id="FTOM01000006">
    <property type="protein sequence ID" value="SIS83272.1"/>
    <property type="molecule type" value="Genomic_DNA"/>
</dbReference>
<reference evidence="3" key="1">
    <citation type="submission" date="2017-01" db="EMBL/GenBank/DDBJ databases">
        <authorList>
            <person name="Varghese N."/>
            <person name="Submissions S."/>
        </authorList>
    </citation>
    <scope>NUCLEOTIDE SEQUENCE [LARGE SCALE GENOMIC DNA]</scope>
    <source>
        <strain evidence="3">DSM 18714</strain>
    </source>
</reference>